<dbReference type="GO" id="GO:1990189">
    <property type="term" value="F:protein N-terminal-serine acetyltransferase activity"/>
    <property type="evidence" value="ECO:0007669"/>
    <property type="project" value="TreeGrafter"/>
</dbReference>
<dbReference type="InterPro" id="IPR000182">
    <property type="entry name" value="GNAT_dom"/>
</dbReference>
<evidence type="ECO:0000313" key="2">
    <source>
        <dbReference type="EMBL" id="KDN80897.1"/>
    </source>
</evidence>
<protein>
    <submittedName>
        <fullName evidence="2">Ribosomal-protein-serine acetyltransferase</fullName>
    </submittedName>
</protein>
<dbReference type="Gene3D" id="3.40.630.30">
    <property type="match status" value="1"/>
</dbReference>
<name>A0A066YIA7_9ACTN</name>
<reference evidence="2 3" key="1">
    <citation type="submission" date="2014-05" db="EMBL/GenBank/DDBJ databases">
        <title>Draft Genome Sequence of Kitasatospora cheerisanensis KCTC 2395.</title>
        <authorList>
            <person name="Nam D.H."/>
        </authorList>
    </citation>
    <scope>NUCLEOTIDE SEQUENCE [LARGE SCALE GENOMIC DNA]</scope>
    <source>
        <strain evidence="2 3">KCTC 2395</strain>
    </source>
</reference>
<evidence type="ECO:0000313" key="3">
    <source>
        <dbReference type="Proteomes" id="UP000027178"/>
    </source>
</evidence>
<dbReference type="PATRIC" id="fig|1348663.4.peg.7138"/>
<gene>
    <name evidence="2" type="ORF">KCH_73870</name>
</gene>
<dbReference type="EMBL" id="JNBY01000159">
    <property type="protein sequence ID" value="KDN80897.1"/>
    <property type="molecule type" value="Genomic_DNA"/>
</dbReference>
<dbReference type="OrthoDB" id="5293267at2"/>
<dbReference type="RefSeq" id="WP_035869901.1">
    <property type="nucleotide sequence ID" value="NZ_KK853997.1"/>
</dbReference>
<dbReference type="PROSITE" id="PS51186">
    <property type="entry name" value="GNAT"/>
    <property type="match status" value="1"/>
</dbReference>
<dbReference type="Proteomes" id="UP000027178">
    <property type="component" value="Unassembled WGS sequence"/>
</dbReference>
<dbReference type="eggNOG" id="COG1670">
    <property type="taxonomic scope" value="Bacteria"/>
</dbReference>
<dbReference type="GO" id="GO:0008999">
    <property type="term" value="F:protein-N-terminal-alanine acetyltransferase activity"/>
    <property type="evidence" value="ECO:0007669"/>
    <property type="project" value="TreeGrafter"/>
</dbReference>
<dbReference type="InterPro" id="IPR016181">
    <property type="entry name" value="Acyl_CoA_acyltransferase"/>
</dbReference>
<dbReference type="PANTHER" id="PTHR43441:SF10">
    <property type="entry name" value="ACETYLTRANSFERASE"/>
    <property type="match status" value="1"/>
</dbReference>
<dbReference type="Pfam" id="PF13302">
    <property type="entry name" value="Acetyltransf_3"/>
    <property type="match status" value="1"/>
</dbReference>
<evidence type="ECO:0000259" key="1">
    <source>
        <dbReference type="PROSITE" id="PS51186"/>
    </source>
</evidence>
<sequence length="187" mass="20467">MPPSTFPETVLRTDRLVLRPFTADDVADTQRACSDELTQRWLPLPSPHTLDHASSWCTEISHHLRTSGDGIHFAITDAATGQLLGTVGLKKTDWPALVSEVGYWIAPWARGRGTAAEAARTVGEWLLRQQSFQRLVLFAATGNTASQRVAEKAGFQREGLLRNAGYIHGGRVDLFGYSLIPADLNGT</sequence>
<accession>A0A066YIA7</accession>
<comment type="caution">
    <text evidence="2">The sequence shown here is derived from an EMBL/GenBank/DDBJ whole genome shotgun (WGS) entry which is preliminary data.</text>
</comment>
<organism evidence="2 3">
    <name type="scientific">Kitasatospora cheerisanensis KCTC 2395</name>
    <dbReference type="NCBI Taxonomy" id="1348663"/>
    <lineage>
        <taxon>Bacteria</taxon>
        <taxon>Bacillati</taxon>
        <taxon>Actinomycetota</taxon>
        <taxon>Actinomycetes</taxon>
        <taxon>Kitasatosporales</taxon>
        <taxon>Streptomycetaceae</taxon>
        <taxon>Kitasatospora</taxon>
    </lineage>
</organism>
<dbReference type="InterPro" id="IPR051908">
    <property type="entry name" value="Ribosomal_N-acetyltransferase"/>
</dbReference>
<keyword evidence="2" id="KW-0808">Transferase</keyword>
<dbReference type="PANTHER" id="PTHR43441">
    <property type="entry name" value="RIBOSOMAL-PROTEIN-SERINE ACETYLTRANSFERASE"/>
    <property type="match status" value="1"/>
</dbReference>
<dbReference type="SUPFAM" id="SSF55729">
    <property type="entry name" value="Acyl-CoA N-acyltransferases (Nat)"/>
    <property type="match status" value="1"/>
</dbReference>
<dbReference type="HOGENOM" id="CLU_013985_3_4_11"/>
<proteinExistence type="predicted"/>
<dbReference type="AlphaFoldDB" id="A0A066YIA7"/>
<dbReference type="GO" id="GO:0005737">
    <property type="term" value="C:cytoplasm"/>
    <property type="evidence" value="ECO:0007669"/>
    <property type="project" value="TreeGrafter"/>
</dbReference>
<feature type="domain" description="N-acetyltransferase" evidence="1">
    <location>
        <begin position="16"/>
        <end position="181"/>
    </location>
</feature>
<keyword evidence="3" id="KW-1185">Reference proteome</keyword>